<accession>A0A8X6SZ43</accession>
<reference evidence="2" key="1">
    <citation type="submission" date="2020-08" db="EMBL/GenBank/DDBJ databases">
        <title>Multicomponent nature underlies the extraordinary mechanical properties of spider dragline silk.</title>
        <authorList>
            <person name="Kono N."/>
            <person name="Nakamura H."/>
            <person name="Mori M."/>
            <person name="Yoshida Y."/>
            <person name="Ohtoshi R."/>
            <person name="Malay A.D."/>
            <person name="Moran D.A.P."/>
            <person name="Tomita M."/>
            <person name="Numata K."/>
            <person name="Arakawa K."/>
        </authorList>
    </citation>
    <scope>NUCLEOTIDE SEQUENCE</scope>
</reference>
<dbReference type="Proteomes" id="UP000887159">
    <property type="component" value="Unassembled WGS sequence"/>
</dbReference>
<organism evidence="2 3">
    <name type="scientific">Trichonephila clavipes</name>
    <name type="common">Golden silk orbweaver</name>
    <name type="synonym">Nephila clavipes</name>
    <dbReference type="NCBI Taxonomy" id="2585209"/>
    <lineage>
        <taxon>Eukaryota</taxon>
        <taxon>Metazoa</taxon>
        <taxon>Ecdysozoa</taxon>
        <taxon>Arthropoda</taxon>
        <taxon>Chelicerata</taxon>
        <taxon>Arachnida</taxon>
        <taxon>Araneae</taxon>
        <taxon>Araneomorphae</taxon>
        <taxon>Entelegynae</taxon>
        <taxon>Araneoidea</taxon>
        <taxon>Nephilidae</taxon>
        <taxon>Trichonephila</taxon>
    </lineage>
</organism>
<sequence>MYTESSAPNRQRYQMGRDQQGRPKSKRSKKELGGERREDIRREDARAAVLSKSEDFINEVLDDASSGQILNEEECLERIWRKKGEYK</sequence>
<proteinExistence type="predicted"/>
<feature type="compositionally biased region" description="Polar residues" evidence="1">
    <location>
        <begin position="1"/>
        <end position="12"/>
    </location>
</feature>
<keyword evidence="3" id="KW-1185">Reference proteome</keyword>
<gene>
    <name evidence="2" type="ORF">TNCV_2147331</name>
</gene>
<evidence type="ECO:0000313" key="2">
    <source>
        <dbReference type="EMBL" id="GFY20040.1"/>
    </source>
</evidence>
<protein>
    <submittedName>
        <fullName evidence="2">Uncharacterized protein</fullName>
    </submittedName>
</protein>
<evidence type="ECO:0000256" key="1">
    <source>
        <dbReference type="SAM" id="MobiDB-lite"/>
    </source>
</evidence>
<dbReference type="EMBL" id="BMAU01021354">
    <property type="protein sequence ID" value="GFY20040.1"/>
    <property type="molecule type" value="Genomic_DNA"/>
</dbReference>
<evidence type="ECO:0000313" key="3">
    <source>
        <dbReference type="Proteomes" id="UP000887159"/>
    </source>
</evidence>
<feature type="compositionally biased region" description="Basic and acidic residues" evidence="1">
    <location>
        <begin position="30"/>
        <end position="43"/>
    </location>
</feature>
<feature type="region of interest" description="Disordered" evidence="1">
    <location>
        <begin position="1"/>
        <end position="43"/>
    </location>
</feature>
<name>A0A8X6SZ43_TRICX</name>
<dbReference type="AlphaFoldDB" id="A0A8X6SZ43"/>
<comment type="caution">
    <text evidence="2">The sequence shown here is derived from an EMBL/GenBank/DDBJ whole genome shotgun (WGS) entry which is preliminary data.</text>
</comment>